<evidence type="ECO:0000256" key="1">
    <source>
        <dbReference type="ARBA" id="ARBA00005709"/>
    </source>
</evidence>
<keyword evidence="2 3" id="KW-0975">Bacterial flagellum</keyword>
<comment type="subcellular location">
    <subcellularLocation>
        <location evidence="3">Secreted</location>
    </subcellularLocation>
    <subcellularLocation>
        <location evidence="3">Bacterial flagellum</location>
    </subcellularLocation>
</comment>
<comment type="function">
    <text evidence="3">Flagellin is the subunit protein which polymerizes to form the filaments of bacterial flagella.</text>
</comment>
<accession>A0AAE3VSW6</accession>
<evidence type="ECO:0000313" key="7">
    <source>
        <dbReference type="Proteomes" id="UP001229244"/>
    </source>
</evidence>
<dbReference type="PANTHER" id="PTHR42792:SF2">
    <property type="entry name" value="FLAGELLIN"/>
    <property type="match status" value="1"/>
</dbReference>
<keyword evidence="7" id="KW-1185">Reference proteome</keyword>
<sequence>MTSINTNTSAMVALQTLRSINTNLDETNNRVSTGLRVNSAADNAAYWSIATTTKSDNGALGAVKDALGLGSASVDTANTGLDTARKALQMIKEKLVTATAPETDKGKLQTEINSLLEGIRSTADSSVISGNNWLSVANSGETKDIVVSFSRAGSSISVDTMNVDIDDFALYEAGTNSGIMDKTRRVANDELTMSTLTGTPDMTGETVRFDFNGTEVQIDAATVAAIGNNDNVVDSNAELVAVYERAFADAGISGVTVQADANGVRFSSAERFTVSNVTSVNTGGQAAALGLSNGSSSLAQYETVLGGLTGTPDMTGETLEFDVNGTTVTIDQAVMAGVGNNDATVDTVTELRDAYQAALANAGINNIEVKVDAVTNNIVFGSDEEFTISNSRASTPANVGNLGMADGEATITNGYDAGAVANIDISTATAGDIAGFLKIVDAALLDMTDASTKAGAFSTRIDSQTEFVTALMDANDRAIGTLIDANMEEESTRLKALQTQQQLAIQSLGIANSSSQNVLTLFR</sequence>
<dbReference type="Pfam" id="PF00669">
    <property type="entry name" value="Flagellin_N"/>
    <property type="match status" value="1"/>
</dbReference>
<proteinExistence type="inferred from homology"/>
<protein>
    <recommendedName>
        <fullName evidence="3">Flagellin</fullName>
    </recommendedName>
</protein>
<evidence type="ECO:0000259" key="4">
    <source>
        <dbReference type="Pfam" id="PF00669"/>
    </source>
</evidence>
<dbReference type="InterPro" id="IPR001029">
    <property type="entry name" value="Flagellin_N"/>
</dbReference>
<evidence type="ECO:0000256" key="2">
    <source>
        <dbReference type="ARBA" id="ARBA00023143"/>
    </source>
</evidence>
<keyword evidence="6" id="KW-0966">Cell projection</keyword>
<evidence type="ECO:0000256" key="3">
    <source>
        <dbReference type="RuleBase" id="RU362073"/>
    </source>
</evidence>
<dbReference type="AlphaFoldDB" id="A0AAE3VSW6"/>
<dbReference type="PANTHER" id="PTHR42792">
    <property type="entry name" value="FLAGELLIN"/>
    <property type="match status" value="1"/>
</dbReference>
<dbReference type="Gene3D" id="1.20.1330.10">
    <property type="entry name" value="f41 fragment of flagellin, N-terminal domain"/>
    <property type="match status" value="2"/>
</dbReference>
<dbReference type="GO" id="GO:0005198">
    <property type="term" value="F:structural molecule activity"/>
    <property type="evidence" value="ECO:0007669"/>
    <property type="project" value="UniProtKB-UniRule"/>
</dbReference>
<feature type="domain" description="Flagellin N-terminal" evidence="4">
    <location>
        <begin position="4"/>
        <end position="136"/>
    </location>
</feature>
<comment type="caution">
    <text evidence="6">The sequence shown here is derived from an EMBL/GenBank/DDBJ whole genome shotgun (WGS) entry which is preliminary data.</text>
</comment>
<dbReference type="PRINTS" id="PR00207">
    <property type="entry name" value="FLAGELLIN"/>
</dbReference>
<comment type="similarity">
    <text evidence="1 3">Belongs to the bacterial flagellin family.</text>
</comment>
<dbReference type="Pfam" id="PF00700">
    <property type="entry name" value="Flagellin_C"/>
    <property type="match status" value="1"/>
</dbReference>
<name>A0AAE3VSW6_9HYPH</name>
<dbReference type="SUPFAM" id="SSF64518">
    <property type="entry name" value="Phase 1 flagellin"/>
    <property type="match status" value="1"/>
</dbReference>
<keyword evidence="6" id="KW-0282">Flagellum</keyword>
<dbReference type="GO" id="GO:0009288">
    <property type="term" value="C:bacterial-type flagellum"/>
    <property type="evidence" value="ECO:0007669"/>
    <property type="project" value="UniProtKB-SubCell"/>
</dbReference>
<evidence type="ECO:0000313" key="6">
    <source>
        <dbReference type="EMBL" id="MDQ0317602.1"/>
    </source>
</evidence>
<reference evidence="6" key="1">
    <citation type="submission" date="2023-07" db="EMBL/GenBank/DDBJ databases">
        <title>Genomic Encyclopedia of Type Strains, Phase IV (KMG-IV): sequencing the most valuable type-strain genomes for metagenomic binning, comparative biology and taxonomic classification.</title>
        <authorList>
            <person name="Goeker M."/>
        </authorList>
    </citation>
    <scope>NUCLEOTIDE SEQUENCE</scope>
    <source>
        <strain evidence="6">DSM 21202</strain>
    </source>
</reference>
<gene>
    <name evidence="6" type="ORF">J2S73_004088</name>
</gene>
<dbReference type="GO" id="GO:0005576">
    <property type="term" value="C:extracellular region"/>
    <property type="evidence" value="ECO:0007669"/>
    <property type="project" value="UniProtKB-SubCell"/>
</dbReference>
<keyword evidence="3" id="KW-0964">Secreted</keyword>
<organism evidence="6 7">
    <name type="scientific">Amorphus orientalis</name>
    <dbReference type="NCBI Taxonomy" id="649198"/>
    <lineage>
        <taxon>Bacteria</taxon>
        <taxon>Pseudomonadati</taxon>
        <taxon>Pseudomonadota</taxon>
        <taxon>Alphaproteobacteria</taxon>
        <taxon>Hyphomicrobiales</taxon>
        <taxon>Amorphaceae</taxon>
        <taxon>Amorphus</taxon>
    </lineage>
</organism>
<dbReference type="InterPro" id="IPR001492">
    <property type="entry name" value="Flagellin"/>
</dbReference>
<dbReference type="Proteomes" id="UP001229244">
    <property type="component" value="Unassembled WGS sequence"/>
</dbReference>
<evidence type="ECO:0000259" key="5">
    <source>
        <dbReference type="Pfam" id="PF00700"/>
    </source>
</evidence>
<dbReference type="EMBL" id="JAUSUL010000006">
    <property type="protein sequence ID" value="MDQ0317602.1"/>
    <property type="molecule type" value="Genomic_DNA"/>
</dbReference>
<feature type="domain" description="Flagellin C-terminal" evidence="5">
    <location>
        <begin position="437"/>
        <end position="522"/>
    </location>
</feature>
<keyword evidence="6" id="KW-0969">Cilium</keyword>
<dbReference type="InterPro" id="IPR046358">
    <property type="entry name" value="Flagellin_C"/>
</dbReference>
<dbReference type="RefSeq" id="WP_306887524.1">
    <property type="nucleotide sequence ID" value="NZ_JAUSUL010000006.1"/>
</dbReference>